<reference evidence="2 3" key="1">
    <citation type="submission" date="2018-01" db="EMBL/GenBank/DDBJ databases">
        <title>Genome sequence of the PGP bacterium Paenibacillus illinoisensis E3.</title>
        <authorList>
            <person name="Rolli E."/>
            <person name="Marasco R."/>
            <person name="Bessem C."/>
            <person name="Michoud G."/>
            <person name="Gaiarsa S."/>
            <person name="Borin S."/>
            <person name="Daffonchio D."/>
        </authorList>
    </citation>
    <scope>NUCLEOTIDE SEQUENCE [LARGE SCALE GENOMIC DNA]</scope>
    <source>
        <strain evidence="2 3">E3</strain>
    </source>
</reference>
<dbReference type="AlphaFoldDB" id="A0A2W0C2D4"/>
<protein>
    <submittedName>
        <fullName evidence="2">NmrA family protein</fullName>
        <ecNumber evidence="2">1.6.5.3</ecNumber>
    </submittedName>
</protein>
<dbReference type="InterPro" id="IPR016040">
    <property type="entry name" value="NAD(P)-bd_dom"/>
</dbReference>
<dbReference type="Proteomes" id="UP000247459">
    <property type="component" value="Unassembled WGS sequence"/>
</dbReference>
<dbReference type="Gene3D" id="3.90.25.10">
    <property type="entry name" value="UDP-galactose 4-epimerase, domain 1"/>
    <property type="match status" value="1"/>
</dbReference>
<gene>
    <name evidence="2" type="ORF">PIL02S_05263</name>
</gene>
<dbReference type="EC" id="1.6.5.3" evidence="2"/>
<evidence type="ECO:0000313" key="2">
    <source>
        <dbReference type="EMBL" id="PYY25894.1"/>
    </source>
</evidence>
<sequence length="235" mass="25891">MSATLKALKDQGGKVRCIDYDRPETLQKAFAGVNKLLLISSSHTDDTVRLTQHTSVINAAKNAGVEHILYTSFAFPQTSLKGSSSVHRLTEQVIFDSVMKYTILHNGLYIDFVNVLGLQEAIQSGVLTTSAGDWRFNAVTRSDLARAIANVLAEKGHEQRIYELAAPKTWNFADLAEVLTALADKPVMHIEDVSVQHWIYPFLSSIDTGSTSKDLEQLMGKPITSLEESIAPFLN</sequence>
<dbReference type="InterPro" id="IPR052718">
    <property type="entry name" value="NmrA-type_oxidoreductase"/>
</dbReference>
<dbReference type="GO" id="GO:0016491">
    <property type="term" value="F:oxidoreductase activity"/>
    <property type="evidence" value="ECO:0007669"/>
    <property type="project" value="UniProtKB-KW"/>
</dbReference>
<dbReference type="Gene3D" id="3.40.50.720">
    <property type="entry name" value="NAD(P)-binding Rossmann-like Domain"/>
    <property type="match status" value="1"/>
</dbReference>
<accession>A0A2W0C2D4</accession>
<keyword evidence="2" id="KW-0560">Oxidoreductase</keyword>
<name>A0A2W0C2D4_9BACL</name>
<dbReference type="PANTHER" id="PTHR47129:SF1">
    <property type="entry name" value="NMRA-LIKE DOMAIN-CONTAINING PROTEIN"/>
    <property type="match status" value="1"/>
</dbReference>
<dbReference type="EMBL" id="PRLG01000029">
    <property type="protein sequence ID" value="PYY25894.1"/>
    <property type="molecule type" value="Genomic_DNA"/>
</dbReference>
<dbReference type="PANTHER" id="PTHR47129">
    <property type="entry name" value="QUINONE OXIDOREDUCTASE 2"/>
    <property type="match status" value="1"/>
</dbReference>
<evidence type="ECO:0000313" key="3">
    <source>
        <dbReference type="Proteomes" id="UP000247459"/>
    </source>
</evidence>
<feature type="domain" description="NAD(P)-binding" evidence="1">
    <location>
        <begin position="5"/>
        <end position="154"/>
    </location>
</feature>
<comment type="caution">
    <text evidence="2">The sequence shown here is derived from an EMBL/GenBank/DDBJ whole genome shotgun (WGS) entry which is preliminary data.</text>
</comment>
<organism evidence="2 3">
    <name type="scientific">Paenibacillus illinoisensis</name>
    <dbReference type="NCBI Taxonomy" id="59845"/>
    <lineage>
        <taxon>Bacteria</taxon>
        <taxon>Bacillati</taxon>
        <taxon>Bacillota</taxon>
        <taxon>Bacilli</taxon>
        <taxon>Bacillales</taxon>
        <taxon>Paenibacillaceae</taxon>
        <taxon>Paenibacillus</taxon>
    </lineage>
</organism>
<proteinExistence type="predicted"/>
<dbReference type="Pfam" id="PF13460">
    <property type="entry name" value="NAD_binding_10"/>
    <property type="match status" value="1"/>
</dbReference>
<dbReference type="InterPro" id="IPR036291">
    <property type="entry name" value="NAD(P)-bd_dom_sf"/>
</dbReference>
<evidence type="ECO:0000259" key="1">
    <source>
        <dbReference type="Pfam" id="PF13460"/>
    </source>
</evidence>
<dbReference type="SUPFAM" id="SSF51735">
    <property type="entry name" value="NAD(P)-binding Rossmann-fold domains"/>
    <property type="match status" value="1"/>
</dbReference>